<dbReference type="PROSITE" id="PS00068">
    <property type="entry name" value="MDH"/>
    <property type="match status" value="1"/>
</dbReference>
<sequence length="388" mass="42421">MAKDPEKPSYSSSHWRQWLNGLAVLFIIAFFWTLIKYMWSFVKIEKEPVKVLVTGAAGMLNLIFHLVFLGQIGYAIVPMIARGLMLGPDQPMILHLLDIEQAGEALDGVSMELIDSAFPLLKGVVHTTDVVEACKDVNIAIMVGGIPRKEGMERNTMLSKNVSIYKAQASALEQHAAADCKVLVVANPANTNALILKEFAPSIPVQNITCLTRLDHNRALSQIAEKIPNNVHVSDVKNVIIWGNHSSTQYPDLNHATATTISGVKPVRELVDSHWSKTEFITTVQQRGAAIIKARKASSALSAASAACDHIRDWVLGTPKGTWVSMGVYSDGSYGIPSGLMYSFPVTCEKGIWSIVQGLKIDEFSRAKMDATAKELIEEKAVAHSCLD</sequence>
<feature type="transmembrane region" description="Helical" evidence="9">
    <location>
        <begin position="51"/>
        <end position="77"/>
    </location>
</feature>
<evidence type="ECO:0000256" key="8">
    <source>
        <dbReference type="RuleBase" id="RU003405"/>
    </source>
</evidence>
<protein>
    <recommendedName>
        <fullName evidence="2 8">Malate dehydrogenase</fullName>
        <ecNumber evidence="2 8">1.1.1.37</ecNumber>
    </recommendedName>
</protein>
<reference evidence="12" key="1">
    <citation type="submission" date="2018-02" db="EMBL/GenBank/DDBJ databases">
        <authorList>
            <person name="Cohen D.B."/>
            <person name="Kent A.D."/>
        </authorList>
    </citation>
    <scope>NUCLEOTIDE SEQUENCE</scope>
</reference>
<dbReference type="EC" id="1.1.1.37" evidence="2 8"/>
<proteinExistence type="inferred from homology"/>
<keyword evidence="9" id="KW-1133">Transmembrane helix</keyword>
<keyword evidence="3 8" id="KW-0816">Tricarboxylic acid cycle</keyword>
<evidence type="ECO:0000256" key="4">
    <source>
        <dbReference type="ARBA" id="ARBA00023002"/>
    </source>
</evidence>
<dbReference type="SUPFAM" id="SSF56327">
    <property type="entry name" value="LDH C-terminal domain-like"/>
    <property type="match status" value="1"/>
</dbReference>
<dbReference type="FunFam" id="3.40.50.720:FF:000010">
    <property type="entry name" value="Malate dehydrogenase"/>
    <property type="match status" value="1"/>
</dbReference>
<dbReference type="InterPro" id="IPR015955">
    <property type="entry name" value="Lactate_DH/Glyco_Ohase_4_C"/>
</dbReference>
<evidence type="ECO:0000256" key="6">
    <source>
        <dbReference type="ARBA" id="ARBA00048313"/>
    </source>
</evidence>
<dbReference type="Pfam" id="PF02866">
    <property type="entry name" value="Ldh_1_C"/>
    <property type="match status" value="1"/>
</dbReference>
<gene>
    <name evidence="12" type="ORF">FSB_LOCUS15074</name>
</gene>
<dbReference type="GO" id="GO:0006108">
    <property type="term" value="P:malate metabolic process"/>
    <property type="evidence" value="ECO:0007669"/>
    <property type="project" value="InterPro"/>
</dbReference>
<keyword evidence="4 7" id="KW-0560">Oxidoreductase</keyword>
<accession>A0A2N9FIV4</accession>
<dbReference type="NCBIfam" id="NF003916">
    <property type="entry name" value="PRK05442.1"/>
    <property type="match status" value="1"/>
</dbReference>
<dbReference type="PANTHER" id="PTHR23382">
    <property type="entry name" value="MALATE DEHYDROGENASE"/>
    <property type="match status" value="1"/>
</dbReference>
<dbReference type="Gene3D" id="3.40.50.720">
    <property type="entry name" value="NAD(P)-binding Rossmann-like Domain"/>
    <property type="match status" value="1"/>
</dbReference>
<dbReference type="Pfam" id="PF00056">
    <property type="entry name" value="Ldh_1_N"/>
    <property type="match status" value="1"/>
</dbReference>
<dbReference type="Gene3D" id="3.90.110.10">
    <property type="entry name" value="Lactate dehydrogenase/glycoside hydrolase, family 4, C-terminal"/>
    <property type="match status" value="1"/>
</dbReference>
<dbReference type="InterPro" id="IPR011274">
    <property type="entry name" value="Malate_DH_NAD-dep_euk"/>
</dbReference>
<feature type="domain" description="Lactate/malate dehydrogenase C-terminal" evidence="11">
    <location>
        <begin position="212"/>
        <end position="380"/>
    </location>
</feature>
<dbReference type="NCBIfam" id="TIGR01759">
    <property type="entry name" value="MalateDH-SF1"/>
    <property type="match status" value="1"/>
</dbReference>
<name>A0A2N9FIV4_FAGSY</name>
<dbReference type="NCBIfam" id="TIGR01758">
    <property type="entry name" value="MDH_euk_cyt"/>
    <property type="match status" value="1"/>
</dbReference>
<dbReference type="InterPro" id="IPR010945">
    <property type="entry name" value="Malate_DH_type2"/>
</dbReference>
<feature type="transmembrane region" description="Helical" evidence="9">
    <location>
        <begin position="18"/>
        <end position="39"/>
    </location>
</feature>
<evidence type="ECO:0000256" key="2">
    <source>
        <dbReference type="ARBA" id="ARBA00012995"/>
    </source>
</evidence>
<dbReference type="GO" id="GO:0006099">
    <property type="term" value="P:tricarboxylic acid cycle"/>
    <property type="evidence" value="ECO:0007669"/>
    <property type="project" value="UniProtKB-KW"/>
</dbReference>
<evidence type="ECO:0000256" key="3">
    <source>
        <dbReference type="ARBA" id="ARBA00022532"/>
    </source>
</evidence>
<evidence type="ECO:0000259" key="10">
    <source>
        <dbReference type="Pfam" id="PF00056"/>
    </source>
</evidence>
<organism evidence="12">
    <name type="scientific">Fagus sylvatica</name>
    <name type="common">Beechnut</name>
    <dbReference type="NCBI Taxonomy" id="28930"/>
    <lineage>
        <taxon>Eukaryota</taxon>
        <taxon>Viridiplantae</taxon>
        <taxon>Streptophyta</taxon>
        <taxon>Embryophyta</taxon>
        <taxon>Tracheophyta</taxon>
        <taxon>Spermatophyta</taxon>
        <taxon>Magnoliopsida</taxon>
        <taxon>eudicotyledons</taxon>
        <taxon>Gunneridae</taxon>
        <taxon>Pentapetalae</taxon>
        <taxon>rosids</taxon>
        <taxon>fabids</taxon>
        <taxon>Fagales</taxon>
        <taxon>Fagaceae</taxon>
        <taxon>Fagus</taxon>
    </lineage>
</organism>
<evidence type="ECO:0000256" key="1">
    <source>
        <dbReference type="ARBA" id="ARBA00009613"/>
    </source>
</evidence>
<evidence type="ECO:0000256" key="5">
    <source>
        <dbReference type="ARBA" id="ARBA00023027"/>
    </source>
</evidence>
<dbReference type="SUPFAM" id="SSF51735">
    <property type="entry name" value="NAD(P)-binding Rossmann-fold domains"/>
    <property type="match status" value="1"/>
</dbReference>
<evidence type="ECO:0000259" key="11">
    <source>
        <dbReference type="Pfam" id="PF02866"/>
    </source>
</evidence>
<dbReference type="EMBL" id="OIVN01000902">
    <property type="protein sequence ID" value="SPC87192.1"/>
    <property type="molecule type" value="Genomic_DNA"/>
</dbReference>
<dbReference type="GO" id="GO:0030060">
    <property type="term" value="F:L-malate dehydrogenase (NAD+) activity"/>
    <property type="evidence" value="ECO:0007669"/>
    <property type="project" value="UniProtKB-EC"/>
</dbReference>
<dbReference type="AlphaFoldDB" id="A0A2N9FIV4"/>
<dbReference type="InterPro" id="IPR036291">
    <property type="entry name" value="NAD(P)-bd_dom_sf"/>
</dbReference>
<dbReference type="FunFam" id="3.90.110.10:FF:000002">
    <property type="entry name" value="Malate dehydrogenase"/>
    <property type="match status" value="1"/>
</dbReference>
<keyword evidence="5 8" id="KW-0520">NAD</keyword>
<evidence type="ECO:0000256" key="7">
    <source>
        <dbReference type="RuleBase" id="RU003369"/>
    </source>
</evidence>
<comment type="catalytic activity">
    <reaction evidence="6 8">
        <text>(S)-malate + NAD(+) = oxaloacetate + NADH + H(+)</text>
        <dbReference type="Rhea" id="RHEA:21432"/>
        <dbReference type="ChEBI" id="CHEBI:15378"/>
        <dbReference type="ChEBI" id="CHEBI:15589"/>
        <dbReference type="ChEBI" id="CHEBI:16452"/>
        <dbReference type="ChEBI" id="CHEBI:57540"/>
        <dbReference type="ChEBI" id="CHEBI:57945"/>
        <dbReference type="EC" id="1.1.1.37"/>
    </reaction>
</comment>
<keyword evidence="9" id="KW-0812">Transmembrane</keyword>
<dbReference type="InterPro" id="IPR001236">
    <property type="entry name" value="Lactate/malate_DH_N"/>
</dbReference>
<comment type="similarity">
    <text evidence="1">Belongs to the LDH/MDH superfamily. MDH type 2 family.</text>
</comment>
<keyword evidence="9" id="KW-0472">Membrane</keyword>
<dbReference type="InterPro" id="IPR001252">
    <property type="entry name" value="Malate_DH_AS"/>
</dbReference>
<feature type="domain" description="Lactate/malate dehydrogenase N-terminal" evidence="10">
    <location>
        <begin position="70"/>
        <end position="208"/>
    </location>
</feature>
<dbReference type="InterPro" id="IPR022383">
    <property type="entry name" value="Lactate/malate_DH_C"/>
</dbReference>
<evidence type="ECO:0000313" key="12">
    <source>
        <dbReference type="EMBL" id="SPC87192.1"/>
    </source>
</evidence>
<evidence type="ECO:0000256" key="9">
    <source>
        <dbReference type="SAM" id="Phobius"/>
    </source>
</evidence>
<dbReference type="CDD" id="cd01336">
    <property type="entry name" value="MDH_cytoplasmic_cytosolic"/>
    <property type="match status" value="1"/>
</dbReference>